<dbReference type="PATRIC" id="fig|1268072.3.peg.2455"/>
<reference evidence="1 2" key="1">
    <citation type="journal article" date="2014" name="PLoS Genet.">
        <title>Comparative Genomic Analysis of N2-Fixing and Non-N2-Fixing Paenibacillus spp.: Organization, Evolution and Expression of the Nitrogen Fixation Genes.</title>
        <authorList>
            <person name="Xie J.B."/>
            <person name="Du Z."/>
            <person name="Bai L."/>
            <person name="Tian C."/>
            <person name="Zhang Y."/>
            <person name="Xie J.Y."/>
            <person name="Wang T."/>
            <person name="Liu X."/>
            <person name="Chen X."/>
            <person name="Cheng Q."/>
            <person name="Chen S."/>
            <person name="Li J."/>
        </authorList>
    </citation>
    <scope>NUCLEOTIDE SEQUENCE [LARGE SCALE GENOMIC DNA]</scope>
    <source>
        <strain evidence="1 2">T27</strain>
    </source>
</reference>
<dbReference type="Proteomes" id="UP000019772">
    <property type="component" value="Chromosome"/>
</dbReference>
<dbReference type="OrthoDB" id="2835040at2"/>
<accession>X4ZKS1</accession>
<evidence type="ECO:0000313" key="1">
    <source>
        <dbReference type="EMBL" id="AHV97290.1"/>
    </source>
</evidence>
<organism evidence="1 2">
    <name type="scientific">Paenibacillus sabinae T27</name>
    <dbReference type="NCBI Taxonomy" id="1268072"/>
    <lineage>
        <taxon>Bacteria</taxon>
        <taxon>Bacillati</taxon>
        <taxon>Bacillota</taxon>
        <taxon>Bacilli</taxon>
        <taxon>Bacillales</taxon>
        <taxon>Paenibacillaceae</taxon>
        <taxon>Paenibacillus</taxon>
    </lineage>
</organism>
<dbReference type="AlphaFoldDB" id="X4ZKS1"/>
<name>X4ZKS1_9BACL</name>
<gene>
    <name evidence="1" type="ORF">PSAB_11810</name>
</gene>
<dbReference type="KEGG" id="psab:PSAB_11810"/>
<evidence type="ECO:0000313" key="2">
    <source>
        <dbReference type="Proteomes" id="UP000019772"/>
    </source>
</evidence>
<dbReference type="STRING" id="1268072.PSAB_11810"/>
<keyword evidence="2" id="KW-1185">Reference proteome</keyword>
<protein>
    <submittedName>
        <fullName evidence="1">Uncharacterized protein</fullName>
    </submittedName>
</protein>
<sequence length="206" mass="24289">MEQSIYWIGGSACAGKSTIAKRYAEKHGLALYSCDEHLDRHLQNISTSNQPAMYKISRMTYNEAFYIRSVQEQLKEYIEFFKEDFSFVLRDLEERSHQPIIVEGNQLLPALVAPCLKSMHKAIWLIPTEPFQRHHYRKREWIEEILDCTDDPVVAFDKWMIRDAGFAAFVEHEARELNLDVLKIDGSKNLQQIYNEVEEFFNQKEH</sequence>
<dbReference type="SUPFAM" id="SSF52540">
    <property type="entry name" value="P-loop containing nucleoside triphosphate hydrolases"/>
    <property type="match status" value="1"/>
</dbReference>
<dbReference type="Gene3D" id="3.40.50.300">
    <property type="entry name" value="P-loop containing nucleotide triphosphate hydrolases"/>
    <property type="match status" value="1"/>
</dbReference>
<dbReference type="HOGENOM" id="CLU_092760_1_0_9"/>
<dbReference type="RefSeq" id="WP_025334813.1">
    <property type="nucleotide sequence ID" value="NZ_CP004078.1"/>
</dbReference>
<proteinExistence type="predicted"/>
<dbReference type="EMBL" id="CP004078">
    <property type="protein sequence ID" value="AHV97290.1"/>
    <property type="molecule type" value="Genomic_DNA"/>
</dbReference>
<dbReference type="eggNOG" id="COG2074">
    <property type="taxonomic scope" value="Bacteria"/>
</dbReference>
<dbReference type="InterPro" id="IPR027417">
    <property type="entry name" value="P-loop_NTPase"/>
</dbReference>